<reference evidence="2 3" key="1">
    <citation type="submission" date="2019-02" db="EMBL/GenBank/DDBJ databases">
        <title>Deep-cultivation of Planctomycetes and their phenomic and genomic characterization uncovers novel biology.</title>
        <authorList>
            <person name="Wiegand S."/>
            <person name="Jogler M."/>
            <person name="Boedeker C."/>
            <person name="Pinto D."/>
            <person name="Vollmers J."/>
            <person name="Rivas-Marin E."/>
            <person name="Kohn T."/>
            <person name="Peeters S.H."/>
            <person name="Heuer A."/>
            <person name="Rast P."/>
            <person name="Oberbeckmann S."/>
            <person name="Bunk B."/>
            <person name="Jeske O."/>
            <person name="Meyerdierks A."/>
            <person name="Storesund J.E."/>
            <person name="Kallscheuer N."/>
            <person name="Luecker S."/>
            <person name="Lage O.M."/>
            <person name="Pohl T."/>
            <person name="Merkel B.J."/>
            <person name="Hornburger P."/>
            <person name="Mueller R.-W."/>
            <person name="Bruemmer F."/>
            <person name="Labrenz M."/>
            <person name="Spormann A.M."/>
            <person name="Op den Camp H."/>
            <person name="Overmann J."/>
            <person name="Amann R."/>
            <person name="Jetten M.S.M."/>
            <person name="Mascher T."/>
            <person name="Medema M.H."/>
            <person name="Devos D.P."/>
            <person name="Kaster A.-K."/>
            <person name="Ovreas L."/>
            <person name="Rohde M."/>
            <person name="Galperin M.Y."/>
            <person name="Jogler C."/>
        </authorList>
    </citation>
    <scope>NUCLEOTIDE SEQUENCE [LARGE SCALE GENOMIC DNA]</scope>
    <source>
        <strain evidence="2 3">V22</strain>
    </source>
</reference>
<feature type="transmembrane region" description="Helical" evidence="1">
    <location>
        <begin position="6"/>
        <end position="36"/>
    </location>
</feature>
<name>A0A517TCS1_9PLAN</name>
<keyword evidence="2" id="KW-0808">Transferase</keyword>
<dbReference type="PANTHER" id="PTHR48090:SF6">
    <property type="entry name" value="SLR5056 PROTEIN"/>
    <property type="match status" value="1"/>
</dbReference>
<dbReference type="CDD" id="cd06438">
    <property type="entry name" value="EpsO_like"/>
    <property type="match status" value="1"/>
</dbReference>
<dbReference type="PANTHER" id="PTHR48090">
    <property type="entry name" value="UNDECAPRENYL-PHOSPHATE 4-DEOXY-4-FORMAMIDO-L-ARABINOSE TRANSFERASE-RELATED"/>
    <property type="match status" value="1"/>
</dbReference>
<proteinExistence type="predicted"/>
<organism evidence="2 3">
    <name type="scientific">Calycomorphotria hydatis</name>
    <dbReference type="NCBI Taxonomy" id="2528027"/>
    <lineage>
        <taxon>Bacteria</taxon>
        <taxon>Pseudomonadati</taxon>
        <taxon>Planctomycetota</taxon>
        <taxon>Planctomycetia</taxon>
        <taxon>Planctomycetales</taxon>
        <taxon>Planctomycetaceae</taxon>
        <taxon>Calycomorphotria</taxon>
    </lineage>
</organism>
<feature type="transmembrane region" description="Helical" evidence="1">
    <location>
        <begin position="368"/>
        <end position="389"/>
    </location>
</feature>
<keyword evidence="1" id="KW-0812">Transmembrane</keyword>
<protein>
    <submittedName>
        <fullName evidence="2">N-glycosyltransferase</fullName>
    </submittedName>
</protein>
<dbReference type="Pfam" id="PF13641">
    <property type="entry name" value="Glyco_tranf_2_3"/>
    <property type="match status" value="1"/>
</dbReference>
<keyword evidence="1" id="KW-1133">Transmembrane helix</keyword>
<sequence length="421" mass="45793">MSQPFAIIISIAVFAMCLPWLIAAVVFCAQGVSALISGFNARRLLQQCRLNSHGENSAPSVTILIPAHNEAGIISRTIHHLKTRLSPQDSILVVADNCTDETASLARAAGANVIERFDKQNRGKGFALNRGFDELQQNPPEVVFVLDADCRIGRFTLAESGRLAVNTQRPVQSLNLCRAVGNSATQAVSELGLRFKNLIRPAGLRALGLPCHLMGTGMALPWSVVESMPRLGSDLAEDMRLGVDLAVMQKHASFCPTARVVSGLPNSDGAFVSQRTRWEQGHLRTAAFAPQLLWNGLLKLRPSLFALGADLLIPPLSLFVLAGAGLFVLSGVSALITQQWLPFLVMLVAWCCFSLVIVLGWAAYCRRVVPASALLGIPWFIVRKIPIYLKFLTGRGEKKWVRTARTETMPANTSSVKQLTH</sequence>
<dbReference type="AlphaFoldDB" id="A0A517TCS1"/>
<keyword evidence="3" id="KW-1185">Reference proteome</keyword>
<evidence type="ECO:0000256" key="1">
    <source>
        <dbReference type="SAM" id="Phobius"/>
    </source>
</evidence>
<dbReference type="KEGG" id="chya:V22_34310"/>
<evidence type="ECO:0000313" key="2">
    <source>
        <dbReference type="EMBL" id="QDT66166.1"/>
    </source>
</evidence>
<gene>
    <name evidence="2" type="ORF">V22_34310</name>
</gene>
<dbReference type="RefSeq" id="WP_145265041.1">
    <property type="nucleotide sequence ID" value="NZ_CP036316.1"/>
</dbReference>
<dbReference type="InterPro" id="IPR050256">
    <property type="entry name" value="Glycosyltransferase_2"/>
</dbReference>
<dbReference type="Gene3D" id="3.90.550.10">
    <property type="entry name" value="Spore Coat Polysaccharide Biosynthesis Protein SpsA, Chain A"/>
    <property type="match status" value="1"/>
</dbReference>
<dbReference type="Proteomes" id="UP000319976">
    <property type="component" value="Chromosome"/>
</dbReference>
<feature type="transmembrane region" description="Helical" evidence="1">
    <location>
        <begin position="304"/>
        <end position="329"/>
    </location>
</feature>
<dbReference type="OrthoDB" id="9797391at2"/>
<dbReference type="SUPFAM" id="SSF53448">
    <property type="entry name" value="Nucleotide-diphospho-sugar transferases"/>
    <property type="match status" value="1"/>
</dbReference>
<feature type="transmembrane region" description="Helical" evidence="1">
    <location>
        <begin position="341"/>
        <end position="362"/>
    </location>
</feature>
<evidence type="ECO:0000313" key="3">
    <source>
        <dbReference type="Proteomes" id="UP000319976"/>
    </source>
</evidence>
<accession>A0A517TCS1</accession>
<dbReference type="InterPro" id="IPR029044">
    <property type="entry name" value="Nucleotide-diphossugar_trans"/>
</dbReference>
<dbReference type="GO" id="GO:0016740">
    <property type="term" value="F:transferase activity"/>
    <property type="evidence" value="ECO:0007669"/>
    <property type="project" value="UniProtKB-KW"/>
</dbReference>
<dbReference type="EMBL" id="CP036316">
    <property type="protein sequence ID" value="QDT66166.1"/>
    <property type="molecule type" value="Genomic_DNA"/>
</dbReference>
<keyword evidence="1" id="KW-0472">Membrane</keyword>